<accession>A0A314UNT1</accession>
<evidence type="ECO:0000313" key="1">
    <source>
        <dbReference type="EMBL" id="PQM38244.1"/>
    </source>
</evidence>
<dbReference type="AlphaFoldDB" id="A0A314UNT1"/>
<reference evidence="1 2" key="1">
    <citation type="submission" date="2018-02" db="EMBL/GenBank/DDBJ databases">
        <title>Draft genome of wild Prunus yedoensis var. nudiflora.</title>
        <authorList>
            <person name="Baek S."/>
            <person name="Kim J.-H."/>
            <person name="Choi K."/>
            <person name="Kim G.-B."/>
            <person name="Cho A."/>
            <person name="Jang H."/>
            <person name="Shin C.-H."/>
            <person name="Yu H.-J."/>
            <person name="Mun J.-H."/>
        </authorList>
    </citation>
    <scope>NUCLEOTIDE SEQUENCE [LARGE SCALE GENOMIC DNA]</scope>
    <source>
        <strain evidence="2">cv. Jeju island</strain>
        <tissue evidence="1">Leaf</tissue>
    </source>
</reference>
<sequence length="65" mass="7160">MTSSLGLLLGFMTPSLRPYQGWGQSVFAKPRGKAIQSSTVGPHAPTIQKLIVILESRRRLQPWLG</sequence>
<keyword evidence="2" id="KW-1185">Reference proteome</keyword>
<dbReference type="EMBL" id="PJQY01003332">
    <property type="protein sequence ID" value="PQM38244.1"/>
    <property type="molecule type" value="Genomic_DNA"/>
</dbReference>
<proteinExistence type="predicted"/>
<comment type="caution">
    <text evidence="1">The sequence shown here is derived from an EMBL/GenBank/DDBJ whole genome shotgun (WGS) entry which is preliminary data.</text>
</comment>
<protein>
    <submittedName>
        <fullName evidence="1">Uncharacterized protein</fullName>
    </submittedName>
</protein>
<dbReference type="Proteomes" id="UP000250321">
    <property type="component" value="Unassembled WGS sequence"/>
</dbReference>
<name>A0A314UNT1_PRUYE</name>
<organism evidence="1 2">
    <name type="scientific">Prunus yedoensis var. nudiflora</name>
    <dbReference type="NCBI Taxonomy" id="2094558"/>
    <lineage>
        <taxon>Eukaryota</taxon>
        <taxon>Viridiplantae</taxon>
        <taxon>Streptophyta</taxon>
        <taxon>Embryophyta</taxon>
        <taxon>Tracheophyta</taxon>
        <taxon>Spermatophyta</taxon>
        <taxon>Magnoliopsida</taxon>
        <taxon>eudicotyledons</taxon>
        <taxon>Gunneridae</taxon>
        <taxon>Pentapetalae</taxon>
        <taxon>rosids</taxon>
        <taxon>fabids</taxon>
        <taxon>Rosales</taxon>
        <taxon>Rosaceae</taxon>
        <taxon>Amygdaloideae</taxon>
        <taxon>Amygdaleae</taxon>
        <taxon>Prunus</taxon>
    </lineage>
</organism>
<gene>
    <name evidence="1" type="ORF">Pyn_26609</name>
</gene>
<evidence type="ECO:0000313" key="2">
    <source>
        <dbReference type="Proteomes" id="UP000250321"/>
    </source>
</evidence>